<organism evidence="1 2">
    <name type="scientific">Alkalicoccus urumqiensis</name>
    <name type="common">Bacillus urumqiensis</name>
    <dbReference type="NCBI Taxonomy" id="1548213"/>
    <lineage>
        <taxon>Bacteria</taxon>
        <taxon>Bacillati</taxon>
        <taxon>Bacillota</taxon>
        <taxon>Bacilli</taxon>
        <taxon>Bacillales</taxon>
        <taxon>Bacillaceae</taxon>
        <taxon>Alkalicoccus</taxon>
    </lineage>
</organism>
<proteinExistence type="predicted"/>
<evidence type="ECO:0000313" key="2">
    <source>
        <dbReference type="Proteomes" id="UP000243650"/>
    </source>
</evidence>
<sequence>MKLYGLYGKSGTGKSHTASEVMRRYNIEALIDDGLLIHEKKRAAGRTAKNETAVISATKRATFFSDSHRREVQAWLTEHQPGSLLILGTSRRMIRLIQERLGLPEDIEWLAIESFQTPKEIDKAKIQRARNLHVIPVFPDTAGGAFAGSWFRRLVIRLGVGRAEVLMVKPVYTAGDRITVSSSCVRDMIQILAVPHIRLDKMKLDYERVQLSVTTGAGVGIEELADWRQRVLGEIQEQLGLSYTIDLYWKSISREALPGAEEN</sequence>
<evidence type="ECO:0000313" key="1">
    <source>
        <dbReference type="EMBL" id="PRO67237.1"/>
    </source>
</evidence>
<reference evidence="1 2" key="1">
    <citation type="submission" date="2018-03" db="EMBL/GenBank/DDBJ databases">
        <title>Bacillus urumqiensis sp. nov., a moderately haloalkaliphilic bacterium isolated from a salt lake.</title>
        <authorList>
            <person name="Zhao B."/>
            <person name="Liao Z."/>
        </authorList>
    </citation>
    <scope>NUCLEOTIDE SEQUENCE [LARGE SCALE GENOMIC DNA]</scope>
    <source>
        <strain evidence="1 2">BZ-SZ-XJ18</strain>
    </source>
</reference>
<comment type="caution">
    <text evidence="1">The sequence shown here is derived from an EMBL/GenBank/DDBJ whole genome shotgun (WGS) entry which is preliminary data.</text>
</comment>
<dbReference type="OrthoDB" id="5429664at2"/>
<accession>A0A2P6MLR3</accession>
<dbReference type="Proteomes" id="UP000243650">
    <property type="component" value="Unassembled WGS sequence"/>
</dbReference>
<protein>
    <submittedName>
        <fullName evidence="1">Uncharacterized protein</fullName>
    </submittedName>
</protein>
<dbReference type="RefSeq" id="WP_105957621.1">
    <property type="nucleotide sequence ID" value="NZ_PVNS01000001.1"/>
</dbReference>
<keyword evidence="2" id="KW-1185">Reference proteome</keyword>
<gene>
    <name evidence="1" type="ORF">C6I21_01360</name>
</gene>
<name>A0A2P6MLR3_ALKUR</name>
<dbReference type="EMBL" id="PVNS01000001">
    <property type="protein sequence ID" value="PRO67237.1"/>
    <property type="molecule type" value="Genomic_DNA"/>
</dbReference>
<dbReference type="AlphaFoldDB" id="A0A2P6MLR3"/>